<accession>A0A1G7QY66</accession>
<comment type="catalytic activity">
    <reaction evidence="1">
        <text>Hydrolyzes the link between N-acetylmuramoyl residues and L-amino acid residues in certain cell-wall glycopeptides.</text>
        <dbReference type="EC" id="3.5.1.28"/>
    </reaction>
</comment>
<dbReference type="Gene3D" id="1.25.40.10">
    <property type="entry name" value="Tetratricopeptide repeat domain"/>
    <property type="match status" value="1"/>
</dbReference>
<keyword evidence="7" id="KW-1185">Reference proteome</keyword>
<proteinExistence type="predicted"/>
<keyword evidence="3" id="KW-0378">Hydrolase</keyword>
<dbReference type="PANTHER" id="PTHR30404">
    <property type="entry name" value="N-ACETYLMURAMOYL-L-ALANINE AMIDASE"/>
    <property type="match status" value="1"/>
</dbReference>
<feature type="compositionally biased region" description="Low complexity" evidence="4">
    <location>
        <begin position="384"/>
        <end position="396"/>
    </location>
</feature>
<dbReference type="CDD" id="cd02696">
    <property type="entry name" value="MurNAc-LAA"/>
    <property type="match status" value="1"/>
</dbReference>
<evidence type="ECO:0000259" key="5">
    <source>
        <dbReference type="SMART" id="SM00646"/>
    </source>
</evidence>
<evidence type="ECO:0000256" key="2">
    <source>
        <dbReference type="ARBA" id="ARBA00011901"/>
    </source>
</evidence>
<feature type="domain" description="MurNAc-LAA" evidence="5">
    <location>
        <begin position="540"/>
        <end position="691"/>
    </location>
</feature>
<dbReference type="Pfam" id="PF01520">
    <property type="entry name" value="Amidase_3"/>
    <property type="match status" value="1"/>
</dbReference>
<name>A0A1G7QY66_9BACT</name>
<dbReference type="FunFam" id="3.40.630.40:FF:000005">
    <property type="entry name" value="N-acetylmuramoyl-L-alanine amidase (AmiA)"/>
    <property type="match status" value="1"/>
</dbReference>
<feature type="compositionally biased region" description="Polar residues" evidence="4">
    <location>
        <begin position="695"/>
        <end position="717"/>
    </location>
</feature>
<dbReference type="InterPro" id="IPR050695">
    <property type="entry name" value="N-acetylmuramoyl_amidase_3"/>
</dbReference>
<dbReference type="Pfam" id="PF11741">
    <property type="entry name" value="AMIN"/>
    <property type="match status" value="1"/>
</dbReference>
<feature type="compositionally biased region" description="Polar residues" evidence="4">
    <location>
        <begin position="367"/>
        <end position="376"/>
    </location>
</feature>
<dbReference type="AlphaFoldDB" id="A0A1G7QY66"/>
<dbReference type="Gene3D" id="3.40.630.40">
    <property type="entry name" value="Zn-dependent exopeptidases"/>
    <property type="match status" value="1"/>
</dbReference>
<evidence type="ECO:0000256" key="3">
    <source>
        <dbReference type="ARBA" id="ARBA00022801"/>
    </source>
</evidence>
<dbReference type="InterPro" id="IPR011990">
    <property type="entry name" value="TPR-like_helical_dom_sf"/>
</dbReference>
<dbReference type="SUPFAM" id="SSF53187">
    <property type="entry name" value="Zn-dependent exopeptidases"/>
    <property type="match status" value="1"/>
</dbReference>
<evidence type="ECO:0000256" key="4">
    <source>
        <dbReference type="SAM" id="MobiDB-lite"/>
    </source>
</evidence>
<feature type="region of interest" description="Disordered" evidence="4">
    <location>
        <begin position="367"/>
        <end position="414"/>
    </location>
</feature>
<dbReference type="EC" id="3.5.1.28" evidence="2"/>
<dbReference type="EMBL" id="LT629690">
    <property type="protein sequence ID" value="SDG02610.1"/>
    <property type="molecule type" value="Genomic_DNA"/>
</dbReference>
<dbReference type="GO" id="GO:0008745">
    <property type="term" value="F:N-acetylmuramoyl-L-alanine amidase activity"/>
    <property type="evidence" value="ECO:0007669"/>
    <property type="project" value="UniProtKB-EC"/>
</dbReference>
<feature type="compositionally biased region" description="Polar residues" evidence="4">
    <location>
        <begin position="326"/>
        <end position="342"/>
    </location>
</feature>
<dbReference type="InterPro" id="IPR021731">
    <property type="entry name" value="AMIN_dom"/>
</dbReference>
<feature type="region of interest" description="Disordered" evidence="4">
    <location>
        <begin position="694"/>
        <end position="717"/>
    </location>
</feature>
<feature type="region of interest" description="Disordered" evidence="4">
    <location>
        <begin position="433"/>
        <end position="464"/>
    </location>
</feature>
<feature type="compositionally biased region" description="Low complexity" evidence="4">
    <location>
        <begin position="452"/>
        <end position="463"/>
    </location>
</feature>
<dbReference type="GO" id="GO:0030288">
    <property type="term" value="C:outer membrane-bounded periplasmic space"/>
    <property type="evidence" value="ECO:0007669"/>
    <property type="project" value="TreeGrafter"/>
</dbReference>
<gene>
    <name evidence="6" type="ORF">SAMN05444167_4021</name>
</gene>
<dbReference type="GO" id="GO:0009253">
    <property type="term" value="P:peptidoglycan catabolic process"/>
    <property type="evidence" value="ECO:0007669"/>
    <property type="project" value="InterPro"/>
</dbReference>
<evidence type="ECO:0000313" key="6">
    <source>
        <dbReference type="EMBL" id="SDG02610.1"/>
    </source>
</evidence>
<protein>
    <recommendedName>
        <fullName evidence="2">N-acetylmuramoyl-L-alanine amidase</fullName>
        <ecNumber evidence="2">3.5.1.28</ecNumber>
    </recommendedName>
</protein>
<feature type="region of interest" description="Disordered" evidence="4">
    <location>
        <begin position="326"/>
        <end position="350"/>
    </location>
</feature>
<dbReference type="InterPro" id="IPR002508">
    <property type="entry name" value="MurNAc-LAA_cat"/>
</dbReference>
<dbReference type="PANTHER" id="PTHR30404:SF0">
    <property type="entry name" value="N-ACETYLMURAMOYL-L-ALANINE AMIDASE AMIC"/>
    <property type="match status" value="1"/>
</dbReference>
<dbReference type="Proteomes" id="UP000182427">
    <property type="component" value="Chromosome I"/>
</dbReference>
<feature type="region of interest" description="Disordered" evidence="4">
    <location>
        <begin position="150"/>
        <end position="169"/>
    </location>
</feature>
<sequence>MAIPPEQRTRDDYTTVMDAYRLIYHGNPADVHSPESIYNVGLLLADQAMTLHEPKMLTAAIGQFEFLRTQYPRSSFRILALLEEAHVAANDLHDVKLARTKYSAFVEEYPQSSHIDEAQAALKSLKAGVLPASPDTAQASVKPQVVAAPKGSLPRLPEGSASASNGVPASTVPHEIREAVNAAASQSSTLPALKPTARMQEVEDASANVPTHTRNGLATVSAIRHWSTPTYTRVAIDLGDEVQYEAARVPNPDRIFFDLHGTRLAQELSGKAFSVTDDGFLKKIRVAQYSNDVVRVVLDVNDVTEYSAFLLPNPYRLIIDIHGGAKSSSSSVPLPATTTAPQNDKLHGDDLLHAPTVTQSAANNANRATGISSSGVSLPPAPVPADTAAVPSTVATRSSGRDVASLSKAPDTQKATLLPTSKPIAVVADTRTGDIPVPTHKNGKRNEKAVEAAEPGQAAAPTADGARTLQRALGLKINRIVIDAGHGGHDSGTLGVGGIMEKDVVLDVALKLGKLLQDKLGAQVIYTRSDDTFIPLETRTAIANKAEADLFLSIHANSSQDETARGVETYYLNFTSQPDALDVAARENAVSDQSVHQLADLVKKITLKDKLDESREFAADVDKSLFEGLHRGNEGLKDRGVKKAPFVVLIGANMPSILTEISFVTNPRDASQLRTPEYRERIAESIYKGVARYTSGLSSGSVPTRVAKTSTPDPRGQ</sequence>
<evidence type="ECO:0000313" key="7">
    <source>
        <dbReference type="Proteomes" id="UP000182427"/>
    </source>
</evidence>
<dbReference type="SMART" id="SM00646">
    <property type="entry name" value="Ami_3"/>
    <property type="match status" value="1"/>
</dbReference>
<evidence type="ECO:0000256" key="1">
    <source>
        <dbReference type="ARBA" id="ARBA00001561"/>
    </source>
</evidence>
<organism evidence="6 7">
    <name type="scientific">Terriglobus roseus</name>
    <dbReference type="NCBI Taxonomy" id="392734"/>
    <lineage>
        <taxon>Bacteria</taxon>
        <taxon>Pseudomonadati</taxon>
        <taxon>Acidobacteriota</taxon>
        <taxon>Terriglobia</taxon>
        <taxon>Terriglobales</taxon>
        <taxon>Acidobacteriaceae</taxon>
        <taxon>Terriglobus</taxon>
    </lineage>
</organism>
<dbReference type="Gene3D" id="2.60.40.3500">
    <property type="match status" value="1"/>
</dbReference>
<reference evidence="7" key="1">
    <citation type="submission" date="2016-10" db="EMBL/GenBank/DDBJ databases">
        <authorList>
            <person name="Varghese N."/>
            <person name="Submissions S."/>
        </authorList>
    </citation>
    <scope>NUCLEOTIDE SEQUENCE [LARGE SCALE GENOMIC DNA]</scope>
    <source>
        <strain evidence="7">GAS232</strain>
    </source>
</reference>